<gene>
    <name evidence="1" type="ORF">Scani_33210</name>
</gene>
<reference evidence="1 2" key="1">
    <citation type="submission" date="2019-12" db="EMBL/GenBank/DDBJ databases">
        <title>Whole genome shotgun sequence of Streptomyces caniferus NBRC 15389.</title>
        <authorList>
            <person name="Ichikawa N."/>
            <person name="Kimura A."/>
            <person name="Kitahashi Y."/>
            <person name="Komaki H."/>
            <person name="Tamura T."/>
        </authorList>
    </citation>
    <scope>NUCLEOTIDE SEQUENCE [LARGE SCALE GENOMIC DNA]</scope>
    <source>
        <strain evidence="1 2">NBRC 15389</strain>
    </source>
</reference>
<protein>
    <submittedName>
        <fullName evidence="1">Uncharacterized protein</fullName>
    </submittedName>
</protein>
<proteinExistence type="predicted"/>
<sequence>MPVVCRTGGAAVDAGEDWCVFGARACRVTLRRPVTSSSGWQRVTVQYDPEAPDRFAIESWDMNVPYLLFTTLETASTVDTMTGLIVRLLAI</sequence>
<evidence type="ECO:0000313" key="1">
    <source>
        <dbReference type="EMBL" id="GFE07053.1"/>
    </source>
</evidence>
<comment type="caution">
    <text evidence="1">The sequence shown here is derived from an EMBL/GenBank/DDBJ whole genome shotgun (WGS) entry which is preliminary data.</text>
</comment>
<name>A0A640S6F6_9ACTN</name>
<accession>A0A640S6F6</accession>
<dbReference type="Proteomes" id="UP000435837">
    <property type="component" value="Unassembled WGS sequence"/>
</dbReference>
<dbReference type="AlphaFoldDB" id="A0A640S6F6"/>
<organism evidence="1 2">
    <name type="scientific">Streptomyces caniferus</name>
    <dbReference type="NCBI Taxonomy" id="285557"/>
    <lineage>
        <taxon>Bacteria</taxon>
        <taxon>Bacillati</taxon>
        <taxon>Actinomycetota</taxon>
        <taxon>Actinomycetes</taxon>
        <taxon>Kitasatosporales</taxon>
        <taxon>Streptomycetaceae</taxon>
        <taxon>Streptomyces</taxon>
    </lineage>
</organism>
<evidence type="ECO:0000313" key="2">
    <source>
        <dbReference type="Proteomes" id="UP000435837"/>
    </source>
</evidence>
<dbReference type="EMBL" id="BLIN01000003">
    <property type="protein sequence ID" value="GFE07053.1"/>
    <property type="molecule type" value="Genomic_DNA"/>
</dbReference>